<comment type="similarity">
    <text evidence="2">Belongs to the LysR transcriptional regulatory family.</text>
</comment>
<dbReference type="InterPro" id="IPR036388">
    <property type="entry name" value="WH-like_DNA-bd_sf"/>
</dbReference>
<protein>
    <submittedName>
        <fullName evidence="7">LysR substrate-binding domain-containing protein</fullName>
    </submittedName>
</protein>
<dbReference type="Proteomes" id="UP001589775">
    <property type="component" value="Unassembled WGS sequence"/>
</dbReference>
<dbReference type="EMBL" id="JBHLWM010000006">
    <property type="protein sequence ID" value="MFC0242228.1"/>
    <property type="molecule type" value="Genomic_DNA"/>
</dbReference>
<dbReference type="Gene3D" id="3.40.190.10">
    <property type="entry name" value="Periplasmic binding protein-like II"/>
    <property type="match status" value="2"/>
</dbReference>
<organism evidence="7 8">
    <name type="scientific">Rhodopseudomonas telluris</name>
    <dbReference type="NCBI Taxonomy" id="644215"/>
    <lineage>
        <taxon>Bacteria</taxon>
        <taxon>Pseudomonadati</taxon>
        <taxon>Pseudomonadota</taxon>
        <taxon>Alphaproteobacteria</taxon>
        <taxon>Hyphomicrobiales</taxon>
        <taxon>Nitrobacteraceae</taxon>
        <taxon>Rhodopseudomonas</taxon>
    </lineage>
</organism>
<keyword evidence="3" id="KW-0805">Transcription regulation</keyword>
<sequence>MSDKEIPMSEWLPPLNPLHVFEVAARLGSFTKAAEKLRVTQPAISRQVRTLEEFVGVRLFERDKQGIRLTPAGEQFQREISPAFQIIRTAAANLKETRKIEPLKIRAYTTFASKWLIQRLPSFHVAYPNIRLNISNVVAPIDFAKDRVDLAIQFGDGNWPGVVSELLFTDLIQPVCSPKLLKSARLVEIDDLKKVQMLHSHYRRTDWHDWLAAVNRTDLLSSNEISFSSSILTYQAAAEGVGVAIGQIHLLRNEIADGTLVPLFDAPFERKLAHYVVRPKGRPLNRKARSFLNWLRKSMDEFAAGSRAAQP</sequence>
<dbReference type="Pfam" id="PF03466">
    <property type="entry name" value="LysR_substrate"/>
    <property type="match status" value="1"/>
</dbReference>
<dbReference type="InterPro" id="IPR000847">
    <property type="entry name" value="LysR_HTH_N"/>
</dbReference>
<reference evidence="7 8" key="1">
    <citation type="submission" date="2024-09" db="EMBL/GenBank/DDBJ databases">
        <authorList>
            <person name="Sun Q."/>
            <person name="Mori K."/>
        </authorList>
    </citation>
    <scope>NUCLEOTIDE SEQUENCE [LARGE SCALE GENOMIC DNA]</scope>
    <source>
        <strain evidence="7 8">KCTC 23279</strain>
    </source>
</reference>
<dbReference type="PANTHER" id="PTHR30537">
    <property type="entry name" value="HTH-TYPE TRANSCRIPTIONAL REGULATOR"/>
    <property type="match status" value="1"/>
</dbReference>
<evidence type="ECO:0000259" key="6">
    <source>
        <dbReference type="PROSITE" id="PS50931"/>
    </source>
</evidence>
<keyword evidence="4" id="KW-0238">DNA-binding</keyword>
<evidence type="ECO:0000256" key="1">
    <source>
        <dbReference type="ARBA" id="ARBA00003502"/>
    </source>
</evidence>
<keyword evidence="5" id="KW-0804">Transcription</keyword>
<proteinExistence type="inferred from homology"/>
<comment type="caution">
    <text evidence="7">The sequence shown here is derived from an EMBL/GenBank/DDBJ whole genome shotgun (WGS) entry which is preliminary data.</text>
</comment>
<name>A0ABV6EVI4_9BRAD</name>
<comment type="function">
    <text evidence="1">NodD regulates the expression of the nodABCFE genes which encode other nodulation proteins. NodD is also a negative regulator of its own expression. Binds flavonoids as inducers.</text>
</comment>
<accession>A0ABV6EVI4</accession>
<dbReference type="RefSeq" id="WP_378389981.1">
    <property type="nucleotide sequence ID" value="NZ_JBHLWM010000006.1"/>
</dbReference>
<dbReference type="CDD" id="cd08432">
    <property type="entry name" value="PBP2_GcdR_TrpI_HvrB_AmpR_like"/>
    <property type="match status" value="1"/>
</dbReference>
<feature type="domain" description="HTH lysR-type" evidence="6">
    <location>
        <begin position="13"/>
        <end position="70"/>
    </location>
</feature>
<evidence type="ECO:0000313" key="8">
    <source>
        <dbReference type="Proteomes" id="UP001589775"/>
    </source>
</evidence>
<keyword evidence="8" id="KW-1185">Reference proteome</keyword>
<dbReference type="Pfam" id="PF00126">
    <property type="entry name" value="HTH_1"/>
    <property type="match status" value="1"/>
</dbReference>
<dbReference type="SUPFAM" id="SSF53850">
    <property type="entry name" value="Periplasmic binding protein-like II"/>
    <property type="match status" value="1"/>
</dbReference>
<dbReference type="InterPro" id="IPR005119">
    <property type="entry name" value="LysR_subst-bd"/>
</dbReference>
<dbReference type="PRINTS" id="PR00039">
    <property type="entry name" value="HTHLYSR"/>
</dbReference>
<evidence type="ECO:0000313" key="7">
    <source>
        <dbReference type="EMBL" id="MFC0242228.1"/>
    </source>
</evidence>
<dbReference type="PROSITE" id="PS50931">
    <property type="entry name" value="HTH_LYSR"/>
    <property type="match status" value="1"/>
</dbReference>
<dbReference type="Gene3D" id="1.10.10.10">
    <property type="entry name" value="Winged helix-like DNA-binding domain superfamily/Winged helix DNA-binding domain"/>
    <property type="match status" value="1"/>
</dbReference>
<dbReference type="PANTHER" id="PTHR30537:SF74">
    <property type="entry name" value="HTH-TYPE TRANSCRIPTIONAL REGULATOR TRPI"/>
    <property type="match status" value="1"/>
</dbReference>
<dbReference type="InterPro" id="IPR058163">
    <property type="entry name" value="LysR-type_TF_proteobact-type"/>
</dbReference>
<dbReference type="InterPro" id="IPR036390">
    <property type="entry name" value="WH_DNA-bd_sf"/>
</dbReference>
<evidence type="ECO:0000256" key="2">
    <source>
        <dbReference type="ARBA" id="ARBA00009437"/>
    </source>
</evidence>
<evidence type="ECO:0000256" key="3">
    <source>
        <dbReference type="ARBA" id="ARBA00023015"/>
    </source>
</evidence>
<evidence type="ECO:0000256" key="4">
    <source>
        <dbReference type="ARBA" id="ARBA00023125"/>
    </source>
</evidence>
<dbReference type="SUPFAM" id="SSF46785">
    <property type="entry name" value="Winged helix' DNA-binding domain"/>
    <property type="match status" value="1"/>
</dbReference>
<evidence type="ECO:0000256" key="5">
    <source>
        <dbReference type="ARBA" id="ARBA00023163"/>
    </source>
</evidence>
<gene>
    <name evidence="7" type="ORF">ACFFJ6_17185</name>
</gene>